<gene>
    <name evidence="6" type="ORF">BIW11_03628</name>
</gene>
<comment type="caution">
    <text evidence="6">The sequence shown here is derived from an EMBL/GenBank/DDBJ whole genome shotgun (WGS) entry which is preliminary data.</text>
</comment>
<keyword evidence="5" id="KW-1133">Transmembrane helix</keyword>
<dbReference type="GO" id="GO:0005385">
    <property type="term" value="F:zinc ion transmembrane transporter activity"/>
    <property type="evidence" value="ECO:0007669"/>
    <property type="project" value="TreeGrafter"/>
</dbReference>
<dbReference type="PANTHER" id="PTHR11040:SF211">
    <property type="entry name" value="ZINC TRANSPORTER ZIP11"/>
    <property type="match status" value="1"/>
</dbReference>
<comment type="similarity">
    <text evidence="2">Belongs to the ZIP transporter (TC 2.A.5) family.</text>
</comment>
<evidence type="ECO:0000256" key="4">
    <source>
        <dbReference type="ARBA" id="ARBA00022833"/>
    </source>
</evidence>
<dbReference type="EMBL" id="MNPL01010332">
    <property type="protein sequence ID" value="OQR73199.1"/>
    <property type="molecule type" value="Genomic_DNA"/>
</dbReference>
<feature type="transmembrane region" description="Helical" evidence="5">
    <location>
        <begin position="16"/>
        <end position="43"/>
    </location>
</feature>
<dbReference type="PANTHER" id="PTHR11040">
    <property type="entry name" value="ZINC/IRON TRANSPORTER"/>
    <property type="match status" value="1"/>
</dbReference>
<evidence type="ECO:0000256" key="1">
    <source>
        <dbReference type="ARBA" id="ARBA00004651"/>
    </source>
</evidence>
<dbReference type="AlphaFoldDB" id="A0A1V9XI70"/>
<evidence type="ECO:0000256" key="3">
    <source>
        <dbReference type="ARBA" id="ARBA00022475"/>
    </source>
</evidence>
<dbReference type="OrthoDB" id="262547at2759"/>
<dbReference type="Proteomes" id="UP000192247">
    <property type="component" value="Unassembled WGS sequence"/>
</dbReference>
<dbReference type="InParanoid" id="A0A1V9XI70"/>
<dbReference type="FunCoup" id="A0A1V9XI70">
    <property type="interactions" value="117"/>
</dbReference>
<evidence type="ECO:0000256" key="5">
    <source>
        <dbReference type="SAM" id="Phobius"/>
    </source>
</evidence>
<name>A0A1V9XI70_9ACAR</name>
<accession>A0A1V9XI70</accession>
<dbReference type="GO" id="GO:0005886">
    <property type="term" value="C:plasma membrane"/>
    <property type="evidence" value="ECO:0007669"/>
    <property type="project" value="UniProtKB-SubCell"/>
</dbReference>
<organism evidence="6 7">
    <name type="scientific">Tropilaelaps mercedesae</name>
    <dbReference type="NCBI Taxonomy" id="418985"/>
    <lineage>
        <taxon>Eukaryota</taxon>
        <taxon>Metazoa</taxon>
        <taxon>Ecdysozoa</taxon>
        <taxon>Arthropoda</taxon>
        <taxon>Chelicerata</taxon>
        <taxon>Arachnida</taxon>
        <taxon>Acari</taxon>
        <taxon>Parasitiformes</taxon>
        <taxon>Mesostigmata</taxon>
        <taxon>Gamasina</taxon>
        <taxon>Dermanyssoidea</taxon>
        <taxon>Laelapidae</taxon>
        <taxon>Tropilaelaps</taxon>
    </lineage>
</organism>
<keyword evidence="3" id="KW-1003">Cell membrane</keyword>
<dbReference type="STRING" id="418985.A0A1V9XI70"/>
<keyword evidence="4" id="KW-0862">Zinc</keyword>
<evidence type="ECO:0000256" key="2">
    <source>
        <dbReference type="ARBA" id="ARBA00006939"/>
    </source>
</evidence>
<keyword evidence="5" id="KW-0812">Transmembrane</keyword>
<reference evidence="6 7" key="1">
    <citation type="journal article" date="2017" name="Gigascience">
        <title>Draft genome of the honey bee ectoparasitic mite, Tropilaelaps mercedesae, is shaped by the parasitic life history.</title>
        <authorList>
            <person name="Dong X."/>
            <person name="Armstrong S.D."/>
            <person name="Xia D."/>
            <person name="Makepeace B.L."/>
            <person name="Darby A.C."/>
            <person name="Kadowaki T."/>
        </authorList>
    </citation>
    <scope>NUCLEOTIDE SEQUENCE [LARGE SCALE GENOMIC DNA]</scope>
    <source>
        <strain evidence="6">Wuxi-XJTLU</strain>
    </source>
</reference>
<evidence type="ECO:0000313" key="7">
    <source>
        <dbReference type="Proteomes" id="UP000192247"/>
    </source>
</evidence>
<comment type="subcellular location">
    <subcellularLocation>
        <location evidence="1">Cell membrane</location>
        <topology evidence="1">Multi-pass membrane protein</topology>
    </subcellularLocation>
</comment>
<sequence>MLAASFWSLLEPSIDIASISFGALSFIPVSVGFVVGGLFVYLVDIFVPEKDTVEILIARDAVGDYKKNDDLHTTDSQDKHIKTGGYPKVKDLQWKRILLLIIAITVHNIPEGLAVGVGFGATATQHSHYCL</sequence>
<proteinExistence type="inferred from homology"/>
<keyword evidence="7" id="KW-1185">Reference proteome</keyword>
<protein>
    <submittedName>
        <fullName evidence="6">Zinc transporter ZIP11-like</fullName>
    </submittedName>
</protein>
<evidence type="ECO:0000313" key="6">
    <source>
        <dbReference type="EMBL" id="OQR73199.1"/>
    </source>
</evidence>
<keyword evidence="5" id="KW-0472">Membrane</keyword>